<dbReference type="AlphaFoldDB" id="A0A1I7L1Y8"/>
<dbReference type="EMBL" id="FPBV01000023">
    <property type="protein sequence ID" value="SFV03638.1"/>
    <property type="molecule type" value="Genomic_DNA"/>
</dbReference>
<keyword evidence="2" id="KW-1185">Reference proteome</keyword>
<proteinExistence type="predicted"/>
<reference evidence="2" key="1">
    <citation type="submission" date="2016-10" db="EMBL/GenBank/DDBJ databases">
        <authorList>
            <person name="Varghese N."/>
        </authorList>
    </citation>
    <scope>NUCLEOTIDE SEQUENCE [LARGE SCALE GENOMIC DNA]</scope>
    <source>
        <strain evidence="2">DSM 17980</strain>
    </source>
</reference>
<dbReference type="RefSeq" id="WP_074955516.1">
    <property type="nucleotide sequence ID" value="NZ_FPBV01000023.1"/>
</dbReference>
<evidence type="ECO:0000313" key="2">
    <source>
        <dbReference type="Proteomes" id="UP000183508"/>
    </source>
</evidence>
<dbReference type="Proteomes" id="UP000183508">
    <property type="component" value="Unassembled WGS sequence"/>
</dbReference>
<protein>
    <submittedName>
        <fullName evidence="1">Uncharacterized protein</fullName>
    </submittedName>
</protein>
<evidence type="ECO:0000313" key="1">
    <source>
        <dbReference type="EMBL" id="SFV03638.1"/>
    </source>
</evidence>
<name>A0A1I7L1Y8_9BACL</name>
<accession>A0A1I7L1Y8</accession>
<organism evidence="1 2">
    <name type="scientific">Alicyclobacillus macrosporangiidus</name>
    <dbReference type="NCBI Taxonomy" id="392015"/>
    <lineage>
        <taxon>Bacteria</taxon>
        <taxon>Bacillati</taxon>
        <taxon>Bacillota</taxon>
        <taxon>Bacilli</taxon>
        <taxon>Bacillales</taxon>
        <taxon>Alicyclobacillaceae</taxon>
        <taxon>Alicyclobacillus</taxon>
    </lineage>
</organism>
<sequence>MLTTYKPWITKVPESLRRDIRLASATKERRIRDVIESALNHYFASVDEGGMPAVDQESLDRYAEERWVDWGIQLSRDVYIQLKTLSLQTGNRIYDLFVTAMVRYLRDIAVGS</sequence>
<gene>
    <name evidence="1" type="ORF">SAMN05421543_12312</name>
</gene>